<sequence length="61" mass="6416">MPAGGFSPPCAPIAPANWLAAPTAAGTSLFLMFGLPLDTWIRLAVWLVIGLVSYAAYGRRP</sequence>
<reference evidence="3 4" key="1">
    <citation type="journal article" date="2020" name="Arch. Microbiol.">
        <title>Bradyrhizobium uaiense sp. nov., a new highly efficient cowpea symbiont.</title>
        <authorList>
            <person name="Cabral Michel D."/>
            <person name="Azarias Guimaraes A."/>
            <person name="Martins da Costa E."/>
            <person name="Soares de Carvalho T."/>
            <person name="Balsanelli E."/>
            <person name="Willems A."/>
            <person name="Maltempi de Souza E."/>
            <person name="de Souza Moreira F.M."/>
        </authorList>
    </citation>
    <scope>NUCLEOTIDE SEQUENCE [LARGE SCALE GENOMIC DNA]</scope>
    <source>
        <strain evidence="3 4">UFLA 03-164</strain>
    </source>
</reference>
<keyword evidence="1" id="KW-0812">Transmembrane</keyword>
<organism evidence="3 4">
    <name type="scientific">Bradyrhizobium uaiense</name>
    <dbReference type="NCBI Taxonomy" id="2594946"/>
    <lineage>
        <taxon>Bacteria</taxon>
        <taxon>Pseudomonadati</taxon>
        <taxon>Pseudomonadota</taxon>
        <taxon>Alphaproteobacteria</taxon>
        <taxon>Hyphomicrobiales</taxon>
        <taxon>Nitrobacteraceae</taxon>
        <taxon>Bradyrhizobium</taxon>
    </lineage>
</organism>
<feature type="domain" description="Cationic amino acid transporter C-terminal" evidence="2">
    <location>
        <begin position="27"/>
        <end position="60"/>
    </location>
</feature>
<dbReference type="Pfam" id="PF13906">
    <property type="entry name" value="AA_permease_C"/>
    <property type="match status" value="1"/>
</dbReference>
<dbReference type="RefSeq" id="WP_163152710.1">
    <property type="nucleotide sequence ID" value="NZ_VKHP01000024.1"/>
</dbReference>
<keyword evidence="4" id="KW-1185">Reference proteome</keyword>
<feature type="transmembrane region" description="Helical" evidence="1">
    <location>
        <begin position="39"/>
        <end position="57"/>
    </location>
</feature>
<name>A0A6P1BC45_9BRAD</name>
<evidence type="ECO:0000256" key="1">
    <source>
        <dbReference type="SAM" id="Phobius"/>
    </source>
</evidence>
<dbReference type="InterPro" id="IPR029485">
    <property type="entry name" value="CAT_C"/>
</dbReference>
<proteinExistence type="predicted"/>
<dbReference type="Proteomes" id="UP000468531">
    <property type="component" value="Unassembled WGS sequence"/>
</dbReference>
<evidence type="ECO:0000313" key="4">
    <source>
        <dbReference type="Proteomes" id="UP000468531"/>
    </source>
</evidence>
<protein>
    <recommendedName>
        <fullName evidence="2">Cationic amino acid transporter C-terminal domain-containing protein</fullName>
    </recommendedName>
</protein>
<gene>
    <name evidence="3" type="ORF">FNJ47_09085</name>
</gene>
<keyword evidence="1" id="KW-0472">Membrane</keyword>
<evidence type="ECO:0000259" key="2">
    <source>
        <dbReference type="Pfam" id="PF13906"/>
    </source>
</evidence>
<dbReference type="EMBL" id="VKHP01000024">
    <property type="protein sequence ID" value="NEU95978.1"/>
    <property type="molecule type" value="Genomic_DNA"/>
</dbReference>
<accession>A0A6P1BC45</accession>
<evidence type="ECO:0000313" key="3">
    <source>
        <dbReference type="EMBL" id="NEU95978.1"/>
    </source>
</evidence>
<dbReference type="AlphaFoldDB" id="A0A6P1BC45"/>
<comment type="caution">
    <text evidence="3">The sequence shown here is derived from an EMBL/GenBank/DDBJ whole genome shotgun (WGS) entry which is preliminary data.</text>
</comment>
<keyword evidence="1" id="KW-1133">Transmembrane helix</keyword>